<dbReference type="PANTHER" id="PTHR10177">
    <property type="entry name" value="CYCLINS"/>
    <property type="match status" value="1"/>
</dbReference>
<name>A0A7S2UF22_9STRA</name>
<reference evidence="3" key="1">
    <citation type="submission" date="2021-01" db="EMBL/GenBank/DDBJ databases">
        <authorList>
            <person name="Corre E."/>
            <person name="Pelletier E."/>
            <person name="Niang G."/>
            <person name="Scheremetjew M."/>
            <person name="Finn R."/>
            <person name="Kale V."/>
            <person name="Holt S."/>
            <person name="Cochrane G."/>
            <person name="Meng A."/>
            <person name="Brown T."/>
            <person name="Cohen L."/>
        </authorList>
    </citation>
    <scope>NUCLEOTIDE SEQUENCE</scope>
    <source>
        <strain evidence="3">CCMP2084</strain>
    </source>
</reference>
<dbReference type="AlphaFoldDB" id="A0A7S2UF22"/>
<accession>A0A7S2UF22</accession>
<dbReference type="InterPro" id="IPR036915">
    <property type="entry name" value="Cyclin-like_sf"/>
</dbReference>
<evidence type="ECO:0000259" key="2">
    <source>
        <dbReference type="Pfam" id="PF00134"/>
    </source>
</evidence>
<evidence type="ECO:0000313" key="3">
    <source>
        <dbReference type="EMBL" id="CAD9817944.1"/>
    </source>
</evidence>
<organism evidence="3">
    <name type="scientific">Attheya septentrionalis</name>
    <dbReference type="NCBI Taxonomy" id="420275"/>
    <lineage>
        <taxon>Eukaryota</taxon>
        <taxon>Sar</taxon>
        <taxon>Stramenopiles</taxon>
        <taxon>Ochrophyta</taxon>
        <taxon>Bacillariophyta</taxon>
        <taxon>Coscinodiscophyceae</taxon>
        <taxon>Chaetocerotophycidae</taxon>
        <taxon>Chaetocerotales</taxon>
        <taxon>Attheyaceae</taxon>
        <taxon>Attheya</taxon>
    </lineage>
</organism>
<proteinExistence type="predicted"/>
<dbReference type="InterPro" id="IPR006671">
    <property type="entry name" value="Cyclin_N"/>
</dbReference>
<evidence type="ECO:0000256" key="1">
    <source>
        <dbReference type="SAM" id="MobiDB-lite"/>
    </source>
</evidence>
<protein>
    <recommendedName>
        <fullName evidence="2">Cyclin N-terminal domain-containing protein</fullName>
    </recommendedName>
</protein>
<dbReference type="Pfam" id="PF00134">
    <property type="entry name" value="Cyclin_N"/>
    <property type="match status" value="1"/>
</dbReference>
<feature type="domain" description="Cyclin N-terminal" evidence="2">
    <location>
        <begin position="50"/>
        <end position="152"/>
    </location>
</feature>
<dbReference type="Gene3D" id="1.10.472.10">
    <property type="entry name" value="Cyclin-like"/>
    <property type="match status" value="2"/>
</dbReference>
<dbReference type="EMBL" id="HBHQ01014644">
    <property type="protein sequence ID" value="CAD9817944.1"/>
    <property type="molecule type" value="Transcribed_RNA"/>
</dbReference>
<dbReference type="FunFam" id="1.10.472.10:FF:000093">
    <property type="entry name" value="Predicted protein"/>
    <property type="match status" value="1"/>
</dbReference>
<gene>
    <name evidence="3" type="ORF">ASEP1449_LOCUS9776</name>
</gene>
<feature type="region of interest" description="Disordered" evidence="1">
    <location>
        <begin position="269"/>
        <end position="331"/>
    </location>
</feature>
<dbReference type="SUPFAM" id="SSF47954">
    <property type="entry name" value="Cyclin-like"/>
    <property type="match status" value="1"/>
</dbReference>
<dbReference type="InterPro" id="IPR039361">
    <property type="entry name" value="Cyclin"/>
</dbReference>
<sequence length="331" mass="37459">MLGDISRDTIEVMRRQESTVYACVDYLQLLRHLARTSEEGNSLADALIARREKICEWVYSVVDFFDVDREAASIVLSYLDRFIATNISANNETIDSRTLELGAITALYIALKLNYHGTLSIQTLVSLTNGRFNRSNIELMEVSMLSQLDWYVHPPTAVQFVHQFAQFFPTEMTDQAVYTSMIEQACFYTELAVWDTQICLKTCHPSTVGYAALLNAMESININRLSPGALKVFVESIAYICPDLVPSSGTVLEAQHRLFDMKLVPVVDPDEELSPPESPKKPREGYQMEDTSSSAHRIPLEDKTSYILNETSPRGFDTRHPPAKRVRVNEF</sequence>
<feature type="compositionally biased region" description="Basic residues" evidence="1">
    <location>
        <begin position="321"/>
        <end position="331"/>
    </location>
</feature>